<keyword evidence="9" id="KW-0804">Transcription</keyword>
<dbReference type="PROSITE" id="PS00688">
    <property type="entry name" value="SIGMA54_INTERACT_3"/>
    <property type="match status" value="1"/>
</dbReference>
<evidence type="ECO:0000256" key="10">
    <source>
        <dbReference type="ARBA" id="ARBA00023231"/>
    </source>
</evidence>
<dbReference type="EMBL" id="LN885086">
    <property type="protein sequence ID" value="CUQ68354.1"/>
    <property type="molecule type" value="Genomic_DNA"/>
</dbReference>
<dbReference type="GO" id="GO:0003677">
    <property type="term" value="F:DNA binding"/>
    <property type="evidence" value="ECO:0007669"/>
    <property type="project" value="UniProtKB-KW"/>
</dbReference>
<evidence type="ECO:0000259" key="14">
    <source>
        <dbReference type="PROSITE" id="PS50045"/>
    </source>
</evidence>
<dbReference type="Gene3D" id="3.40.50.2300">
    <property type="match status" value="1"/>
</dbReference>
<dbReference type="SMART" id="SM00382">
    <property type="entry name" value="AAA"/>
    <property type="match status" value="1"/>
</dbReference>
<evidence type="ECO:0000313" key="16">
    <source>
        <dbReference type="EMBL" id="CUQ68354.1"/>
    </source>
</evidence>
<dbReference type="PROSITE" id="PS00675">
    <property type="entry name" value="SIGMA54_INTERACT_1"/>
    <property type="match status" value="1"/>
</dbReference>
<dbReference type="PANTHER" id="PTHR32071">
    <property type="entry name" value="TRANSCRIPTIONAL REGULATORY PROTEIN"/>
    <property type="match status" value="1"/>
</dbReference>
<dbReference type="RefSeq" id="WP_062487591.1">
    <property type="nucleotide sequence ID" value="NZ_LN885086.1"/>
</dbReference>
<dbReference type="Gene3D" id="1.10.8.60">
    <property type="match status" value="1"/>
</dbReference>
<organism evidence="16 17">
    <name type="scientific">Candidatus Nitrospira inopinata</name>
    <dbReference type="NCBI Taxonomy" id="1715989"/>
    <lineage>
        <taxon>Bacteria</taxon>
        <taxon>Pseudomonadati</taxon>
        <taxon>Nitrospirota</taxon>
        <taxon>Nitrospiria</taxon>
        <taxon>Nitrospirales</taxon>
        <taxon>Nitrospiraceae</taxon>
        <taxon>Nitrospira</taxon>
    </lineage>
</organism>
<evidence type="ECO:0000256" key="8">
    <source>
        <dbReference type="ARBA" id="ARBA00023159"/>
    </source>
</evidence>
<evidence type="ECO:0000256" key="5">
    <source>
        <dbReference type="ARBA" id="ARBA00023012"/>
    </source>
</evidence>
<dbReference type="PROSITE" id="PS50110">
    <property type="entry name" value="RESPONSE_REGULATORY"/>
    <property type="match status" value="1"/>
</dbReference>
<evidence type="ECO:0000256" key="7">
    <source>
        <dbReference type="ARBA" id="ARBA00023125"/>
    </source>
</evidence>
<dbReference type="SUPFAM" id="SSF52172">
    <property type="entry name" value="CheY-like"/>
    <property type="match status" value="1"/>
</dbReference>
<protein>
    <recommendedName>
        <fullName evidence="1">DNA-binding transcriptional regulator NtrC</fullName>
    </recommendedName>
    <alternativeName>
        <fullName evidence="11">Nitrogen regulation protein NR(I)</fullName>
    </alternativeName>
    <alternativeName>
        <fullName evidence="12">Nitrogen regulator I</fullName>
    </alternativeName>
</protein>
<dbReference type="PROSITE" id="PS50045">
    <property type="entry name" value="SIGMA54_INTERACT_4"/>
    <property type="match status" value="1"/>
</dbReference>
<keyword evidence="7" id="KW-0238">DNA-binding</keyword>
<keyword evidence="8" id="KW-0010">Activator</keyword>
<dbReference type="GO" id="GO:0005524">
    <property type="term" value="F:ATP binding"/>
    <property type="evidence" value="ECO:0007669"/>
    <property type="project" value="UniProtKB-KW"/>
</dbReference>
<dbReference type="Pfam" id="PF00158">
    <property type="entry name" value="Sigma54_activat"/>
    <property type="match status" value="1"/>
</dbReference>
<evidence type="ECO:0000256" key="12">
    <source>
        <dbReference type="ARBA" id="ARBA00031910"/>
    </source>
</evidence>
<proteinExistence type="predicted"/>
<accession>A0A0S4L2S4</accession>
<dbReference type="Gene3D" id="1.10.10.60">
    <property type="entry name" value="Homeodomain-like"/>
    <property type="match status" value="1"/>
</dbReference>
<dbReference type="SUPFAM" id="SSF46689">
    <property type="entry name" value="Homeodomain-like"/>
    <property type="match status" value="1"/>
</dbReference>
<dbReference type="SMART" id="SM00448">
    <property type="entry name" value="REC"/>
    <property type="match status" value="1"/>
</dbReference>
<keyword evidence="17" id="KW-1185">Reference proteome</keyword>
<dbReference type="InterPro" id="IPR003593">
    <property type="entry name" value="AAA+_ATPase"/>
</dbReference>
<keyword evidence="3" id="KW-0547">Nucleotide-binding</keyword>
<dbReference type="InterPro" id="IPR001789">
    <property type="entry name" value="Sig_transdc_resp-reg_receiver"/>
</dbReference>
<dbReference type="GO" id="GO:0006355">
    <property type="term" value="P:regulation of DNA-templated transcription"/>
    <property type="evidence" value="ECO:0007669"/>
    <property type="project" value="InterPro"/>
</dbReference>
<evidence type="ECO:0000256" key="2">
    <source>
        <dbReference type="ARBA" id="ARBA00022553"/>
    </source>
</evidence>
<dbReference type="Pfam" id="PF00072">
    <property type="entry name" value="Response_reg"/>
    <property type="match status" value="1"/>
</dbReference>
<evidence type="ECO:0000256" key="4">
    <source>
        <dbReference type="ARBA" id="ARBA00022840"/>
    </source>
</evidence>
<dbReference type="Proteomes" id="UP000066284">
    <property type="component" value="Chromosome 1"/>
</dbReference>
<keyword evidence="2 13" id="KW-0597">Phosphoprotein</keyword>
<feature type="domain" description="Sigma-54 factor interaction" evidence="14">
    <location>
        <begin position="143"/>
        <end position="372"/>
    </location>
</feature>
<dbReference type="InterPro" id="IPR025944">
    <property type="entry name" value="Sigma_54_int_dom_CS"/>
</dbReference>
<dbReference type="InterPro" id="IPR027417">
    <property type="entry name" value="P-loop_NTPase"/>
</dbReference>
<dbReference type="OrthoDB" id="9761705at2"/>
<dbReference type="GO" id="GO:0000160">
    <property type="term" value="P:phosphorelay signal transduction system"/>
    <property type="evidence" value="ECO:0007669"/>
    <property type="project" value="UniProtKB-KW"/>
</dbReference>
<dbReference type="AlphaFoldDB" id="A0A0S4L2S4"/>
<dbReference type="STRING" id="1715989.NITINOP_3383"/>
<name>A0A0S4L2S4_9BACT</name>
<dbReference type="KEGG" id="nio:NITINOP_3383"/>
<evidence type="ECO:0000256" key="11">
    <source>
        <dbReference type="ARBA" id="ARBA00029881"/>
    </source>
</evidence>
<dbReference type="CDD" id="cd00009">
    <property type="entry name" value="AAA"/>
    <property type="match status" value="1"/>
</dbReference>
<keyword evidence="5" id="KW-0902">Two-component regulatory system</keyword>
<dbReference type="Gene3D" id="3.40.50.300">
    <property type="entry name" value="P-loop containing nucleotide triphosphate hydrolases"/>
    <property type="match status" value="1"/>
</dbReference>
<evidence type="ECO:0000256" key="13">
    <source>
        <dbReference type="PROSITE-ProRule" id="PRU00169"/>
    </source>
</evidence>
<dbReference type="FunFam" id="3.40.50.300:FF:000006">
    <property type="entry name" value="DNA-binding transcriptional regulator NtrC"/>
    <property type="match status" value="1"/>
</dbReference>
<gene>
    <name evidence="16" type="primary">zraR</name>
    <name evidence="16" type="ORF">NITINOP_3383</name>
</gene>
<dbReference type="InterPro" id="IPR011006">
    <property type="entry name" value="CheY-like_superfamily"/>
</dbReference>
<evidence type="ECO:0000256" key="3">
    <source>
        <dbReference type="ARBA" id="ARBA00022741"/>
    </source>
</evidence>
<feature type="modified residue" description="4-aspartylphosphate" evidence="13">
    <location>
        <position position="53"/>
    </location>
</feature>
<dbReference type="Pfam" id="PF25601">
    <property type="entry name" value="AAA_lid_14"/>
    <property type="match status" value="1"/>
</dbReference>
<evidence type="ECO:0000259" key="15">
    <source>
        <dbReference type="PROSITE" id="PS50110"/>
    </source>
</evidence>
<dbReference type="InterPro" id="IPR009057">
    <property type="entry name" value="Homeodomain-like_sf"/>
</dbReference>
<sequence>MAARILIADDDPDIVSVLQDRLQSHGYDIITARDGQEAIGQIAQESPNLVLLDLTLPKLSGIEVLKHLNRSKQSDTLPVVVMTAHGSIDIAVEAMKEGAYDFLTKPLDKDHLLLVIRKALERDHLRRQIDYLRSEVAGRYASIVGNSPSIQPIIEAARRAAKSDAGVLLLGESGTGKELFARSIHQWSHRQAMPLIVINCVALTETLLENELFGHERGAFTGADRLQKGKLEMADGGTVFLDEIGDMSLPLQAKLLRVLQDREFHRVGGTKTVSVNIRIIAATNKDLKKAVKAGEFREDLYFRLNVITLTLPPLRERRSDIPALAHFFLDRHAKDAKRPHMTFSPQALDALSRYSWPGNIRELENVIARAVVLSPTDTIEPNMLALLQEEQDLRPNDSPYLPYLDLPYHQSMEEHSRYIIARAVAHANGNQTKAAEFLKLQRTYLARLIKRHKSIGGLGNAVLSDGV</sequence>
<dbReference type="InterPro" id="IPR025943">
    <property type="entry name" value="Sigma_54_int_dom_ATP-bd_2"/>
</dbReference>
<evidence type="ECO:0000256" key="9">
    <source>
        <dbReference type="ARBA" id="ARBA00023163"/>
    </source>
</evidence>
<evidence type="ECO:0000313" key="17">
    <source>
        <dbReference type="Proteomes" id="UP000066284"/>
    </source>
</evidence>
<dbReference type="PROSITE" id="PS00676">
    <property type="entry name" value="SIGMA54_INTERACT_2"/>
    <property type="match status" value="1"/>
</dbReference>
<feature type="domain" description="Response regulatory" evidence="15">
    <location>
        <begin position="4"/>
        <end position="120"/>
    </location>
</feature>
<dbReference type="InterPro" id="IPR058031">
    <property type="entry name" value="AAA_lid_NorR"/>
</dbReference>
<dbReference type="PANTHER" id="PTHR32071:SF95">
    <property type="entry name" value="DNA-BINDING TRANSCRIPTIONAL REGULATOR NTRC"/>
    <property type="match status" value="1"/>
</dbReference>
<reference evidence="17" key="1">
    <citation type="submission" date="2015-09" db="EMBL/GenBank/DDBJ databases">
        <authorList>
            <person name="Daims H."/>
        </authorList>
    </citation>
    <scope>NUCLEOTIDE SEQUENCE [LARGE SCALE GENOMIC DNA]</scope>
</reference>
<keyword evidence="6" id="KW-0805">Transcription regulation</keyword>
<evidence type="ECO:0000256" key="6">
    <source>
        <dbReference type="ARBA" id="ARBA00023015"/>
    </source>
</evidence>
<evidence type="ECO:0000256" key="1">
    <source>
        <dbReference type="ARBA" id="ARBA00019059"/>
    </source>
</evidence>
<keyword evidence="10" id="KW-0535">Nitrogen fixation</keyword>
<dbReference type="FunFam" id="3.40.50.2300:FF:000018">
    <property type="entry name" value="DNA-binding transcriptional regulator NtrC"/>
    <property type="match status" value="1"/>
</dbReference>
<keyword evidence="4" id="KW-0067">ATP-binding</keyword>
<dbReference type="InterPro" id="IPR002078">
    <property type="entry name" value="Sigma_54_int"/>
</dbReference>
<dbReference type="SUPFAM" id="SSF52540">
    <property type="entry name" value="P-loop containing nucleoside triphosphate hydrolases"/>
    <property type="match status" value="1"/>
</dbReference>
<dbReference type="InterPro" id="IPR025662">
    <property type="entry name" value="Sigma_54_int_dom_ATP-bd_1"/>
</dbReference>